<feature type="domain" description="Fungal calcium binding protein" evidence="2">
    <location>
        <begin position="59"/>
        <end position="118"/>
    </location>
</feature>
<sequence length="121" mass="12285">MHFKINALIFLTASIHLVAGHPSDPVTVEGNHAIGGRLAARQTQYSCHTVASNDLGACNNAITTLRGLEANGCNVWACIGAVASSSASCAAAAEELGLNPLADVLCFASLATADSKCDGCL</sequence>
<evidence type="ECO:0000313" key="3">
    <source>
        <dbReference type="EMBL" id="PSN58699.1"/>
    </source>
</evidence>
<dbReference type="Pfam" id="PF12192">
    <property type="entry name" value="CBP"/>
    <property type="match status" value="1"/>
</dbReference>
<dbReference type="InterPro" id="IPR022013">
    <property type="entry name" value="CBP"/>
</dbReference>
<accession>A0A2T2N014</accession>
<dbReference type="Proteomes" id="UP000240883">
    <property type="component" value="Unassembled WGS sequence"/>
</dbReference>
<name>A0A2T2N014_CORCC</name>
<evidence type="ECO:0000259" key="2">
    <source>
        <dbReference type="Pfam" id="PF12192"/>
    </source>
</evidence>
<gene>
    <name evidence="3" type="ORF">BS50DRAFT_627105</name>
</gene>
<proteinExistence type="predicted"/>
<dbReference type="OrthoDB" id="3036244at2759"/>
<dbReference type="AlphaFoldDB" id="A0A2T2N014"/>
<dbReference type="EMBL" id="KZ678216">
    <property type="protein sequence ID" value="PSN58699.1"/>
    <property type="molecule type" value="Genomic_DNA"/>
</dbReference>
<evidence type="ECO:0000256" key="1">
    <source>
        <dbReference type="SAM" id="SignalP"/>
    </source>
</evidence>
<dbReference type="Gene3D" id="1.10.1740.120">
    <property type="match status" value="1"/>
</dbReference>
<keyword evidence="4" id="KW-1185">Reference proteome</keyword>
<protein>
    <recommendedName>
        <fullName evidence="2">Fungal calcium binding protein domain-containing protein</fullName>
    </recommendedName>
</protein>
<feature type="signal peptide" evidence="1">
    <location>
        <begin position="1"/>
        <end position="20"/>
    </location>
</feature>
<reference evidence="3 4" key="1">
    <citation type="journal article" date="2018" name="Front. Microbiol.">
        <title>Genome-Wide Analysis of Corynespora cassiicola Leaf Fall Disease Putative Effectors.</title>
        <authorList>
            <person name="Lopez D."/>
            <person name="Ribeiro S."/>
            <person name="Label P."/>
            <person name="Fumanal B."/>
            <person name="Venisse J.S."/>
            <person name="Kohler A."/>
            <person name="de Oliveira R.R."/>
            <person name="Labutti K."/>
            <person name="Lipzen A."/>
            <person name="Lail K."/>
            <person name="Bauer D."/>
            <person name="Ohm R.A."/>
            <person name="Barry K.W."/>
            <person name="Spatafora J."/>
            <person name="Grigoriev I.V."/>
            <person name="Martin F.M."/>
            <person name="Pujade-Renaud V."/>
        </authorList>
    </citation>
    <scope>NUCLEOTIDE SEQUENCE [LARGE SCALE GENOMIC DNA]</scope>
    <source>
        <strain evidence="3 4">Philippines</strain>
    </source>
</reference>
<keyword evidence="1" id="KW-0732">Signal</keyword>
<feature type="chain" id="PRO_5015555376" description="Fungal calcium binding protein domain-containing protein" evidence="1">
    <location>
        <begin position="21"/>
        <end position="121"/>
    </location>
</feature>
<dbReference type="STRING" id="1448308.A0A2T2N014"/>
<evidence type="ECO:0000313" key="4">
    <source>
        <dbReference type="Proteomes" id="UP000240883"/>
    </source>
</evidence>
<organism evidence="3 4">
    <name type="scientific">Corynespora cassiicola Philippines</name>
    <dbReference type="NCBI Taxonomy" id="1448308"/>
    <lineage>
        <taxon>Eukaryota</taxon>
        <taxon>Fungi</taxon>
        <taxon>Dikarya</taxon>
        <taxon>Ascomycota</taxon>
        <taxon>Pezizomycotina</taxon>
        <taxon>Dothideomycetes</taxon>
        <taxon>Pleosporomycetidae</taxon>
        <taxon>Pleosporales</taxon>
        <taxon>Corynesporascaceae</taxon>
        <taxon>Corynespora</taxon>
    </lineage>
</organism>